<keyword evidence="3" id="KW-1185">Reference proteome</keyword>
<evidence type="ECO:0000313" key="3">
    <source>
        <dbReference type="Proteomes" id="UP001153076"/>
    </source>
</evidence>
<dbReference type="AlphaFoldDB" id="A0A9Q1GVY7"/>
<evidence type="ECO:0008006" key="4">
    <source>
        <dbReference type="Google" id="ProtNLM"/>
    </source>
</evidence>
<dbReference type="EMBL" id="JAKOGI010001191">
    <property type="protein sequence ID" value="KAJ8427108.1"/>
    <property type="molecule type" value="Genomic_DNA"/>
</dbReference>
<name>A0A9Q1GVY7_9CARY</name>
<accession>A0A9Q1GVY7</accession>
<dbReference type="Proteomes" id="UP001153076">
    <property type="component" value="Unassembled WGS sequence"/>
</dbReference>
<proteinExistence type="predicted"/>
<evidence type="ECO:0000313" key="2">
    <source>
        <dbReference type="EMBL" id="KAJ8427108.1"/>
    </source>
</evidence>
<dbReference type="OrthoDB" id="428658at2759"/>
<comment type="caution">
    <text evidence="2">The sequence shown here is derived from an EMBL/GenBank/DDBJ whole genome shotgun (WGS) entry which is preliminary data.</text>
</comment>
<protein>
    <recommendedName>
        <fullName evidence="4">Pseudouridine synthase RsuA/RluA-like domain-containing protein</fullName>
    </recommendedName>
</protein>
<sequence length="195" mass="21347">MEVIASNRGFGHEGGEGDRWPQRGREGSGGQEQLTTHHSPLTTHHSHWLGSSLAGCSDWKGWAAGAEERRGLEKGPGHCYAQWNPCLGFAKHLRVQSPSMGEVEIQSGRPHQIRIHLSFIGHPLLGDPLYVAGGQPSCFGSELVDESFAEDGGYQRPAKPVPGDCGYHLHAHEVTLSHPTTNEASSQKFWNWLND</sequence>
<dbReference type="PANTHER" id="PTHR21600">
    <property type="entry name" value="MITOCHONDRIAL RNA PSEUDOURIDINE SYNTHASE"/>
    <property type="match status" value="1"/>
</dbReference>
<feature type="compositionally biased region" description="Basic and acidic residues" evidence="1">
    <location>
        <begin position="10"/>
        <end position="26"/>
    </location>
</feature>
<dbReference type="Gene3D" id="3.30.2350.10">
    <property type="entry name" value="Pseudouridine synthase"/>
    <property type="match status" value="1"/>
</dbReference>
<dbReference type="GO" id="GO:0003723">
    <property type="term" value="F:RNA binding"/>
    <property type="evidence" value="ECO:0007669"/>
    <property type="project" value="InterPro"/>
</dbReference>
<dbReference type="InterPro" id="IPR050188">
    <property type="entry name" value="RluA_PseudoU_synthase"/>
</dbReference>
<gene>
    <name evidence="2" type="ORF">Cgig2_029817</name>
</gene>
<feature type="compositionally biased region" description="Low complexity" evidence="1">
    <location>
        <begin position="31"/>
        <end position="43"/>
    </location>
</feature>
<feature type="region of interest" description="Disordered" evidence="1">
    <location>
        <begin position="1"/>
        <end position="43"/>
    </location>
</feature>
<evidence type="ECO:0000256" key="1">
    <source>
        <dbReference type="SAM" id="MobiDB-lite"/>
    </source>
</evidence>
<dbReference type="GO" id="GO:0009982">
    <property type="term" value="F:pseudouridine synthase activity"/>
    <property type="evidence" value="ECO:0007669"/>
    <property type="project" value="InterPro"/>
</dbReference>
<dbReference type="SUPFAM" id="SSF55120">
    <property type="entry name" value="Pseudouridine synthase"/>
    <property type="match status" value="1"/>
</dbReference>
<dbReference type="PANTHER" id="PTHR21600:SF88">
    <property type="entry name" value="RNA PSEUDOURIDINE SYNTHASE 5"/>
    <property type="match status" value="1"/>
</dbReference>
<reference evidence="2" key="1">
    <citation type="submission" date="2022-04" db="EMBL/GenBank/DDBJ databases">
        <title>Carnegiea gigantea Genome sequencing and assembly v2.</title>
        <authorList>
            <person name="Copetti D."/>
            <person name="Sanderson M.J."/>
            <person name="Burquez A."/>
            <person name="Wojciechowski M.F."/>
        </authorList>
    </citation>
    <scope>NUCLEOTIDE SEQUENCE</scope>
    <source>
        <strain evidence="2">SGP5-SGP5p</strain>
        <tissue evidence="2">Aerial part</tissue>
    </source>
</reference>
<dbReference type="GO" id="GO:0000455">
    <property type="term" value="P:enzyme-directed rRNA pseudouridine synthesis"/>
    <property type="evidence" value="ECO:0007669"/>
    <property type="project" value="TreeGrafter"/>
</dbReference>
<organism evidence="2 3">
    <name type="scientific">Carnegiea gigantea</name>
    <dbReference type="NCBI Taxonomy" id="171969"/>
    <lineage>
        <taxon>Eukaryota</taxon>
        <taxon>Viridiplantae</taxon>
        <taxon>Streptophyta</taxon>
        <taxon>Embryophyta</taxon>
        <taxon>Tracheophyta</taxon>
        <taxon>Spermatophyta</taxon>
        <taxon>Magnoliopsida</taxon>
        <taxon>eudicotyledons</taxon>
        <taxon>Gunneridae</taxon>
        <taxon>Pentapetalae</taxon>
        <taxon>Caryophyllales</taxon>
        <taxon>Cactineae</taxon>
        <taxon>Cactaceae</taxon>
        <taxon>Cactoideae</taxon>
        <taxon>Echinocereeae</taxon>
        <taxon>Carnegiea</taxon>
    </lineage>
</organism>
<dbReference type="InterPro" id="IPR020103">
    <property type="entry name" value="PsdUridine_synth_cat_dom_sf"/>
</dbReference>